<evidence type="ECO:0000256" key="1">
    <source>
        <dbReference type="SAM" id="MobiDB-lite"/>
    </source>
</evidence>
<dbReference type="EMBL" id="JAJFAZ020000002">
    <property type="protein sequence ID" value="KAI5342191.1"/>
    <property type="molecule type" value="Genomic_DNA"/>
</dbReference>
<dbReference type="Proteomes" id="UP001054821">
    <property type="component" value="Chromosome 2"/>
</dbReference>
<reference evidence="2 3" key="1">
    <citation type="journal article" date="2022" name="G3 (Bethesda)">
        <title>Whole-genome sequence and methylome profiling of the almond [Prunus dulcis (Mill.) D.A. Webb] cultivar 'Nonpareil'.</title>
        <authorList>
            <person name="D'Amico-Willman K.M."/>
            <person name="Ouma W.Z."/>
            <person name="Meulia T."/>
            <person name="Sideli G.M."/>
            <person name="Gradziel T.M."/>
            <person name="Fresnedo-Ramirez J."/>
        </authorList>
    </citation>
    <scope>NUCLEOTIDE SEQUENCE [LARGE SCALE GENOMIC DNA]</scope>
    <source>
        <strain evidence="2">Clone GOH B32 T37-40</strain>
    </source>
</reference>
<name>A0AAD4WFH7_PRUDU</name>
<evidence type="ECO:0000313" key="3">
    <source>
        <dbReference type="Proteomes" id="UP001054821"/>
    </source>
</evidence>
<evidence type="ECO:0000313" key="2">
    <source>
        <dbReference type="EMBL" id="KAI5342191.1"/>
    </source>
</evidence>
<feature type="compositionally biased region" description="Basic and acidic residues" evidence="1">
    <location>
        <begin position="347"/>
        <end position="357"/>
    </location>
</feature>
<dbReference type="AlphaFoldDB" id="A0AAD4WFH7"/>
<feature type="compositionally biased region" description="Acidic residues" evidence="1">
    <location>
        <begin position="316"/>
        <end position="334"/>
    </location>
</feature>
<proteinExistence type="predicted"/>
<gene>
    <name evidence="2" type="ORF">L3X38_010066</name>
</gene>
<feature type="region of interest" description="Disordered" evidence="1">
    <location>
        <begin position="313"/>
        <end position="357"/>
    </location>
</feature>
<comment type="caution">
    <text evidence="2">The sequence shown here is derived from an EMBL/GenBank/DDBJ whole genome shotgun (WGS) entry which is preliminary data.</text>
</comment>
<protein>
    <submittedName>
        <fullName evidence="2">Uncharacterized protein</fullName>
    </submittedName>
</protein>
<organism evidence="2 3">
    <name type="scientific">Prunus dulcis</name>
    <name type="common">Almond</name>
    <name type="synonym">Amygdalus dulcis</name>
    <dbReference type="NCBI Taxonomy" id="3755"/>
    <lineage>
        <taxon>Eukaryota</taxon>
        <taxon>Viridiplantae</taxon>
        <taxon>Streptophyta</taxon>
        <taxon>Embryophyta</taxon>
        <taxon>Tracheophyta</taxon>
        <taxon>Spermatophyta</taxon>
        <taxon>Magnoliopsida</taxon>
        <taxon>eudicotyledons</taxon>
        <taxon>Gunneridae</taxon>
        <taxon>Pentapetalae</taxon>
        <taxon>rosids</taxon>
        <taxon>fabids</taxon>
        <taxon>Rosales</taxon>
        <taxon>Rosaceae</taxon>
        <taxon>Amygdaloideae</taxon>
        <taxon>Amygdaleae</taxon>
        <taxon>Prunus</taxon>
    </lineage>
</organism>
<accession>A0AAD4WFH7</accession>
<sequence length="357" mass="41581">MEAHTKIEEVVRLFGDPILSMLNAKMKYKDIVDKYKKWKPQTPEQEDRLMRGFILALLGNTLCNDNNADDLPWEFLWLCAPDVWETSHNLEQFRTTLRYITTDQVNWYLWEIKDAILHDYVQNSILMIKQRILLQGQARYAWYVGERVFVQSLGTQKPRVPKILPRTMLKDMKVFALDKETKASHNGFNSEDWFAESMEYRGFRNQYVMYTYYLSMDRETMIDGVTSVALSIQGSVIKILPWTVQVVQCGDGDDYEVLDIPRGKSNMCLPLPEDVKCVSISTTSELLDMNSELNSLLFTKCIVARTIIRELRQESEENDENDQENEDEDEEDEILVEKIKTKSPSPKTEEKGVVVKT</sequence>
<keyword evidence="3" id="KW-1185">Reference proteome</keyword>